<comment type="caution">
    <text evidence="3">The sequence shown here is derived from an EMBL/GenBank/DDBJ whole genome shotgun (WGS) entry which is preliminary data.</text>
</comment>
<name>A0ABT6WI51_9ACTN</name>
<protein>
    <submittedName>
        <fullName evidence="3">Glycosyltransferase family A protein</fullName>
        <ecNumber evidence="3">2.4.-.-</ecNumber>
    </submittedName>
</protein>
<dbReference type="InterPro" id="IPR029044">
    <property type="entry name" value="Nucleotide-diphossugar_trans"/>
</dbReference>
<evidence type="ECO:0000313" key="3">
    <source>
        <dbReference type="EMBL" id="MDI6099391.1"/>
    </source>
</evidence>
<sequence>MTLSVSIVVPAYNATRTIAVCLRAALSQTHPVAEVIVVDDASTDETAAQAAAFGVRVIRQPHNRGVSAARNTGAAAARGDVIFYVDADVAIEPEAVAEAVAVLEQDPGVGCVHGIYAPEPLYDDGPVEHYKILNNHHWRVRAVGEVGTALFALGAIRRRLLLDAGGFDESLRDGEDVEISTRLVGRCRIVLTDRMVGRHDDAASLRDVLGEQFRRSRLLVPMAVAELRDRASRPRSGGRGPATLTGLRPASVAATAAGLATLPLVWLSPWLLAVPALAFAAMVAADPGLCRLVLRERGAAFLAFFLGLHLTVQVTTLAGAATGALHWMTARRRPAPVG</sequence>
<feature type="domain" description="Glycosyltransferase 2-like" evidence="2">
    <location>
        <begin position="6"/>
        <end position="118"/>
    </location>
</feature>
<keyword evidence="4" id="KW-1185">Reference proteome</keyword>
<proteinExistence type="predicted"/>
<feature type="transmembrane region" description="Helical" evidence="1">
    <location>
        <begin position="272"/>
        <end position="294"/>
    </location>
</feature>
<evidence type="ECO:0000313" key="4">
    <source>
        <dbReference type="Proteomes" id="UP001241758"/>
    </source>
</evidence>
<keyword evidence="1" id="KW-0472">Membrane</keyword>
<dbReference type="SUPFAM" id="SSF53448">
    <property type="entry name" value="Nucleotide-diphospho-sugar transferases"/>
    <property type="match status" value="1"/>
</dbReference>
<evidence type="ECO:0000256" key="1">
    <source>
        <dbReference type="SAM" id="Phobius"/>
    </source>
</evidence>
<dbReference type="Gene3D" id="3.90.550.10">
    <property type="entry name" value="Spore Coat Polysaccharide Biosynthesis Protein SpsA, Chain A"/>
    <property type="match status" value="1"/>
</dbReference>
<keyword evidence="3" id="KW-0328">Glycosyltransferase</keyword>
<evidence type="ECO:0000259" key="2">
    <source>
        <dbReference type="Pfam" id="PF00535"/>
    </source>
</evidence>
<gene>
    <name evidence="3" type="ORF">QLQ12_12385</name>
</gene>
<dbReference type="EMBL" id="JASCTH010000007">
    <property type="protein sequence ID" value="MDI6099391.1"/>
    <property type="molecule type" value="Genomic_DNA"/>
</dbReference>
<keyword evidence="1" id="KW-0812">Transmembrane</keyword>
<dbReference type="EC" id="2.4.-.-" evidence="3"/>
<feature type="transmembrane region" description="Helical" evidence="1">
    <location>
        <begin position="301"/>
        <end position="328"/>
    </location>
</feature>
<accession>A0ABT6WI51</accession>
<organism evidence="3 4">
    <name type="scientific">Actinoplanes sandaracinus</name>
    <dbReference type="NCBI Taxonomy" id="3045177"/>
    <lineage>
        <taxon>Bacteria</taxon>
        <taxon>Bacillati</taxon>
        <taxon>Actinomycetota</taxon>
        <taxon>Actinomycetes</taxon>
        <taxon>Micromonosporales</taxon>
        <taxon>Micromonosporaceae</taxon>
        <taxon>Actinoplanes</taxon>
    </lineage>
</organism>
<dbReference type="InterPro" id="IPR001173">
    <property type="entry name" value="Glyco_trans_2-like"/>
</dbReference>
<dbReference type="PANTHER" id="PTHR43685">
    <property type="entry name" value="GLYCOSYLTRANSFERASE"/>
    <property type="match status" value="1"/>
</dbReference>
<dbReference type="CDD" id="cd00761">
    <property type="entry name" value="Glyco_tranf_GTA_type"/>
    <property type="match status" value="1"/>
</dbReference>
<reference evidence="3 4" key="1">
    <citation type="submission" date="2023-05" db="EMBL/GenBank/DDBJ databases">
        <title>Actinoplanes sp. NEAU-A12 genome sequencing.</title>
        <authorList>
            <person name="Wang Z.-S."/>
        </authorList>
    </citation>
    <scope>NUCLEOTIDE SEQUENCE [LARGE SCALE GENOMIC DNA]</scope>
    <source>
        <strain evidence="3 4">NEAU-A12</strain>
    </source>
</reference>
<dbReference type="Pfam" id="PF00535">
    <property type="entry name" value="Glycos_transf_2"/>
    <property type="match status" value="1"/>
</dbReference>
<keyword evidence="1" id="KW-1133">Transmembrane helix</keyword>
<keyword evidence="3" id="KW-0808">Transferase</keyword>
<dbReference type="Proteomes" id="UP001241758">
    <property type="component" value="Unassembled WGS sequence"/>
</dbReference>
<dbReference type="RefSeq" id="WP_282759551.1">
    <property type="nucleotide sequence ID" value="NZ_JASCTH010000007.1"/>
</dbReference>
<dbReference type="GO" id="GO:0016757">
    <property type="term" value="F:glycosyltransferase activity"/>
    <property type="evidence" value="ECO:0007669"/>
    <property type="project" value="UniProtKB-KW"/>
</dbReference>
<dbReference type="PANTHER" id="PTHR43685:SF2">
    <property type="entry name" value="GLYCOSYLTRANSFERASE 2-LIKE DOMAIN-CONTAINING PROTEIN"/>
    <property type="match status" value="1"/>
</dbReference>
<dbReference type="InterPro" id="IPR050834">
    <property type="entry name" value="Glycosyltransf_2"/>
</dbReference>